<proteinExistence type="predicted"/>
<name>L5M2I9_MYODS</name>
<accession>L5M2I9</accession>
<reference evidence="3" key="1">
    <citation type="journal article" date="2013" name="Science">
        <title>Comparative analysis of bat genomes provides insight into the evolution of flight and immunity.</title>
        <authorList>
            <person name="Zhang G."/>
            <person name="Cowled C."/>
            <person name="Shi Z."/>
            <person name="Huang Z."/>
            <person name="Bishop-Lilly K.A."/>
            <person name="Fang X."/>
            <person name="Wynne J.W."/>
            <person name="Xiong Z."/>
            <person name="Baker M.L."/>
            <person name="Zhao W."/>
            <person name="Tachedjian M."/>
            <person name="Zhu Y."/>
            <person name="Zhou P."/>
            <person name="Jiang X."/>
            <person name="Ng J."/>
            <person name="Yang L."/>
            <person name="Wu L."/>
            <person name="Xiao J."/>
            <person name="Feng Y."/>
            <person name="Chen Y."/>
            <person name="Sun X."/>
            <person name="Zhang Y."/>
            <person name="Marsh G.A."/>
            <person name="Crameri G."/>
            <person name="Broder C.C."/>
            <person name="Frey K.G."/>
            <person name="Wang L.F."/>
            <person name="Wang J."/>
        </authorList>
    </citation>
    <scope>NUCLEOTIDE SEQUENCE [LARGE SCALE GENOMIC DNA]</scope>
</reference>
<dbReference type="Proteomes" id="UP000010556">
    <property type="component" value="Unassembled WGS sequence"/>
</dbReference>
<sequence>MQSCAQMPTEVMTLPSLEPHSYRGTQQHPGWIPLQHPRGGQARPGPSPEPPAPINRAGVSRISAAGAEAEAEAEALSALSPLMPATAGWKLIFTMAALAAVRLQPLTVQPLSVQPLPALRRHRKFGSARVPFSNPTSSPPPTGGALAPAAPAPPSCPSTALSSLLSSGAHLSTENPKPSCENTLVLLARPPTSSCPCGYCGPFWPFRLEEASVFALLLDSFHLLAWTLGAEVLARRLEGFAPINYALVLECGLTKEKCRQAEADGPFLVELCYDDVTEWKLFVVSSSKNQLGRKPSFHPV</sequence>
<feature type="region of interest" description="Disordered" evidence="1">
    <location>
        <begin position="15"/>
        <end position="56"/>
    </location>
</feature>
<organism evidence="2 3">
    <name type="scientific">Myotis davidii</name>
    <name type="common">David's myotis</name>
    <dbReference type="NCBI Taxonomy" id="225400"/>
    <lineage>
        <taxon>Eukaryota</taxon>
        <taxon>Metazoa</taxon>
        <taxon>Chordata</taxon>
        <taxon>Craniata</taxon>
        <taxon>Vertebrata</taxon>
        <taxon>Euteleostomi</taxon>
        <taxon>Mammalia</taxon>
        <taxon>Eutheria</taxon>
        <taxon>Laurasiatheria</taxon>
        <taxon>Chiroptera</taxon>
        <taxon>Yangochiroptera</taxon>
        <taxon>Vespertilionidae</taxon>
        <taxon>Myotis</taxon>
    </lineage>
</organism>
<feature type="region of interest" description="Disordered" evidence="1">
    <location>
        <begin position="128"/>
        <end position="153"/>
    </location>
</feature>
<dbReference type="EMBL" id="KB105166">
    <property type="protein sequence ID" value="ELK32586.1"/>
    <property type="molecule type" value="Genomic_DNA"/>
</dbReference>
<evidence type="ECO:0000256" key="1">
    <source>
        <dbReference type="SAM" id="MobiDB-lite"/>
    </source>
</evidence>
<dbReference type="AlphaFoldDB" id="L5M2I9"/>
<evidence type="ECO:0000313" key="3">
    <source>
        <dbReference type="Proteomes" id="UP000010556"/>
    </source>
</evidence>
<evidence type="ECO:0000313" key="2">
    <source>
        <dbReference type="EMBL" id="ELK32586.1"/>
    </source>
</evidence>
<keyword evidence="3" id="KW-1185">Reference proteome</keyword>
<protein>
    <submittedName>
        <fullName evidence="2">Uncharacterized protein</fullName>
    </submittedName>
</protein>
<gene>
    <name evidence="2" type="ORF">MDA_GLEAN10026050</name>
</gene>